<protein>
    <submittedName>
        <fullName evidence="3">Endonuclease</fullName>
    </submittedName>
</protein>
<dbReference type="InterPro" id="IPR011856">
    <property type="entry name" value="tRNA_endonuc-like_dom_sf"/>
</dbReference>
<dbReference type="GO" id="GO:0006388">
    <property type="term" value="P:tRNA splicing, via endonucleolytic cleavage and ligation"/>
    <property type="evidence" value="ECO:0007669"/>
    <property type="project" value="InterPro"/>
</dbReference>
<dbReference type="EMBL" id="DTBP01000005">
    <property type="protein sequence ID" value="HGQ73528.1"/>
    <property type="molecule type" value="Genomic_DNA"/>
</dbReference>
<keyword evidence="3" id="KW-0540">Nuclease</keyword>
<dbReference type="AlphaFoldDB" id="A0A7C4NNK6"/>
<reference evidence="3" key="1">
    <citation type="journal article" date="2020" name="mSystems">
        <title>Genome- and Community-Level Interaction Insights into Carbon Utilization and Element Cycling Functions of Hydrothermarchaeota in Hydrothermal Sediment.</title>
        <authorList>
            <person name="Zhou Z."/>
            <person name="Liu Y."/>
            <person name="Xu W."/>
            <person name="Pan J."/>
            <person name="Luo Z.H."/>
            <person name="Li M."/>
        </authorList>
    </citation>
    <scope>NUCLEOTIDE SEQUENCE [LARGE SCALE GENOMIC DNA]</scope>
    <source>
        <strain evidence="2">SpSt-638</strain>
        <strain evidence="3">SpSt-648</strain>
    </source>
</reference>
<dbReference type="InterPro" id="IPR036167">
    <property type="entry name" value="tRNA_intron_Endo_cat-like_sf"/>
</dbReference>
<dbReference type="GO" id="GO:0003676">
    <property type="term" value="F:nucleic acid binding"/>
    <property type="evidence" value="ECO:0007669"/>
    <property type="project" value="InterPro"/>
</dbReference>
<keyword evidence="3" id="KW-0378">Hydrolase</keyword>
<dbReference type="GO" id="GO:0000213">
    <property type="term" value="F:tRNA-intron lyase activity"/>
    <property type="evidence" value="ECO:0007669"/>
    <property type="project" value="InterPro"/>
</dbReference>
<dbReference type="Gene3D" id="3.40.1170.20">
    <property type="entry name" value="tRNA intron endonuclease, N-terminal domain"/>
    <property type="match status" value="1"/>
</dbReference>
<evidence type="ECO:0000313" key="3">
    <source>
        <dbReference type="EMBL" id="HGQ73528.1"/>
    </source>
</evidence>
<organism evidence="3">
    <name type="scientific">Staphylothermus marinus</name>
    <dbReference type="NCBI Taxonomy" id="2280"/>
    <lineage>
        <taxon>Archaea</taxon>
        <taxon>Thermoproteota</taxon>
        <taxon>Thermoprotei</taxon>
        <taxon>Desulfurococcales</taxon>
        <taxon>Desulfurococcaceae</taxon>
        <taxon>Staphylothermus</taxon>
    </lineage>
</organism>
<evidence type="ECO:0000259" key="1">
    <source>
        <dbReference type="Pfam" id="PF02778"/>
    </source>
</evidence>
<dbReference type="SUPFAM" id="SSF53032">
    <property type="entry name" value="tRNA-intron endonuclease catalytic domain-like"/>
    <property type="match status" value="1"/>
</dbReference>
<keyword evidence="3" id="KW-0255">Endonuclease</keyword>
<comment type="caution">
    <text evidence="3">The sequence shown here is derived from an EMBL/GenBank/DDBJ whole genome shotgun (WGS) entry which is preliminary data.</text>
</comment>
<feature type="domain" description="tRNA intron endonuclease N-terminal" evidence="1">
    <location>
        <begin position="10"/>
        <end position="65"/>
    </location>
</feature>
<accession>A0A7C4NNK6</accession>
<proteinExistence type="predicted"/>
<dbReference type="InterPro" id="IPR006678">
    <property type="entry name" value="tRNA_intron_Endonuc_N"/>
</dbReference>
<dbReference type="SUPFAM" id="SSF55267">
    <property type="entry name" value="tRNA-intron endonuclease N-terminal domain-like"/>
    <property type="match status" value="1"/>
</dbReference>
<dbReference type="Gene3D" id="3.40.1350.10">
    <property type="match status" value="1"/>
</dbReference>
<dbReference type="Pfam" id="PF02778">
    <property type="entry name" value="tRNA_int_endo_N"/>
    <property type="match status" value="1"/>
</dbReference>
<sequence length="171" mass="19588">MEANILKLDIEKCIGVVNGKATISELENKWFGTVKENTLELDLVEVAYLMLKNKFKVKIGEEIIGDFNLFLTKIHKCLDKMFWPKLLVYQDLRDRGRRVRVVGNDRFLIKDKSGDLKIVVVLEEGGLKNVSSILEDLAKSIDLNISIVYAIVSLQGDLTYYEVKKIEPRKN</sequence>
<gene>
    <name evidence="2" type="ORF">ENU09_02125</name>
    <name evidence="3" type="ORF">ENU20_00405</name>
</gene>
<name>A0A7C4NNK6_STAMA</name>
<dbReference type="InterPro" id="IPR036740">
    <property type="entry name" value="tRNA_intron_Endonuc_N_sf"/>
</dbReference>
<evidence type="ECO:0000313" key="2">
    <source>
        <dbReference type="EMBL" id="HGQ59499.1"/>
    </source>
</evidence>
<dbReference type="EMBL" id="DTBE01000056">
    <property type="protein sequence ID" value="HGQ59499.1"/>
    <property type="molecule type" value="Genomic_DNA"/>
</dbReference>